<proteinExistence type="predicted"/>
<name>A0A327Z2G0_9ACTN</name>
<keyword evidence="2" id="KW-1185">Reference proteome</keyword>
<dbReference type="Proteomes" id="UP000249341">
    <property type="component" value="Unassembled WGS sequence"/>
</dbReference>
<sequence>MTVRELHRQEAQHHTGAILRSHGRFARQFELDGHVITLGVEPGVRGGLYYLPSAPRWDDGTPVPRDIVTRLQPIIEEVERFWGTWPEFRATL</sequence>
<dbReference type="EMBL" id="QLMJ01000021">
    <property type="protein sequence ID" value="RAK28084.1"/>
    <property type="molecule type" value="Genomic_DNA"/>
</dbReference>
<accession>A0A327Z2G0</accession>
<dbReference type="RefSeq" id="WP_111653704.1">
    <property type="nucleotide sequence ID" value="NZ_JACHWI010000008.1"/>
</dbReference>
<organism evidence="1 2">
    <name type="scientific">Actinoplanes lutulentus</name>
    <dbReference type="NCBI Taxonomy" id="1287878"/>
    <lineage>
        <taxon>Bacteria</taxon>
        <taxon>Bacillati</taxon>
        <taxon>Actinomycetota</taxon>
        <taxon>Actinomycetes</taxon>
        <taxon>Micromonosporales</taxon>
        <taxon>Micromonosporaceae</taxon>
        <taxon>Actinoplanes</taxon>
    </lineage>
</organism>
<gene>
    <name evidence="1" type="ORF">B0I29_121180</name>
</gene>
<comment type="caution">
    <text evidence="1">The sequence shown here is derived from an EMBL/GenBank/DDBJ whole genome shotgun (WGS) entry which is preliminary data.</text>
</comment>
<evidence type="ECO:0000313" key="1">
    <source>
        <dbReference type="EMBL" id="RAK28084.1"/>
    </source>
</evidence>
<dbReference type="OrthoDB" id="3297587at2"/>
<dbReference type="AlphaFoldDB" id="A0A327Z2G0"/>
<reference evidence="1 2" key="1">
    <citation type="submission" date="2018-06" db="EMBL/GenBank/DDBJ databases">
        <title>Genomic Encyclopedia of Type Strains, Phase III (KMG-III): the genomes of soil and plant-associated and newly described type strains.</title>
        <authorList>
            <person name="Whitman W."/>
        </authorList>
    </citation>
    <scope>NUCLEOTIDE SEQUENCE [LARGE SCALE GENOMIC DNA]</scope>
    <source>
        <strain evidence="1 2">CGMCC 4.7090</strain>
    </source>
</reference>
<protein>
    <submittedName>
        <fullName evidence="1">Uncharacterized protein</fullName>
    </submittedName>
</protein>
<evidence type="ECO:0000313" key="2">
    <source>
        <dbReference type="Proteomes" id="UP000249341"/>
    </source>
</evidence>